<sequence length="127" mass="14159">MKISPNGALPNVNDVASAQSYQGEEGVNNIGCIWDGSASKNVRKSAGKQRDIRCSTKRGLACDIGKCVNFGRWRRWGWWSVRNGSANSLSSHSRYHRWWSDLTAASWVGVREERPNGEDESPSFGEQ</sequence>
<evidence type="ECO:0000313" key="1">
    <source>
        <dbReference type="EMBL" id="KAF5186392.1"/>
    </source>
</evidence>
<accession>A0A7J6VPV2</accession>
<proteinExistence type="predicted"/>
<comment type="caution">
    <text evidence="1">The sequence shown here is derived from an EMBL/GenBank/DDBJ whole genome shotgun (WGS) entry which is preliminary data.</text>
</comment>
<evidence type="ECO:0000313" key="2">
    <source>
        <dbReference type="Proteomes" id="UP000554482"/>
    </source>
</evidence>
<gene>
    <name evidence="1" type="ORF">FRX31_024021</name>
</gene>
<organism evidence="1 2">
    <name type="scientific">Thalictrum thalictroides</name>
    <name type="common">Rue-anemone</name>
    <name type="synonym">Anemone thalictroides</name>
    <dbReference type="NCBI Taxonomy" id="46969"/>
    <lineage>
        <taxon>Eukaryota</taxon>
        <taxon>Viridiplantae</taxon>
        <taxon>Streptophyta</taxon>
        <taxon>Embryophyta</taxon>
        <taxon>Tracheophyta</taxon>
        <taxon>Spermatophyta</taxon>
        <taxon>Magnoliopsida</taxon>
        <taxon>Ranunculales</taxon>
        <taxon>Ranunculaceae</taxon>
        <taxon>Thalictroideae</taxon>
        <taxon>Thalictrum</taxon>
    </lineage>
</organism>
<dbReference type="Proteomes" id="UP000554482">
    <property type="component" value="Unassembled WGS sequence"/>
</dbReference>
<dbReference type="AlphaFoldDB" id="A0A7J6VPV2"/>
<dbReference type="EMBL" id="JABWDY010029366">
    <property type="protein sequence ID" value="KAF5186392.1"/>
    <property type="molecule type" value="Genomic_DNA"/>
</dbReference>
<reference evidence="1 2" key="1">
    <citation type="submission" date="2020-06" db="EMBL/GenBank/DDBJ databases">
        <title>Transcriptomic and genomic resources for Thalictrum thalictroides and T. hernandezii: Facilitating candidate gene discovery in an emerging model plant lineage.</title>
        <authorList>
            <person name="Arias T."/>
            <person name="Riano-Pachon D.M."/>
            <person name="Di Stilio V.S."/>
        </authorList>
    </citation>
    <scope>NUCLEOTIDE SEQUENCE [LARGE SCALE GENOMIC DNA]</scope>
    <source>
        <strain evidence="2">cv. WT478/WT964</strain>
        <tissue evidence="1">Leaves</tissue>
    </source>
</reference>
<keyword evidence="2" id="KW-1185">Reference proteome</keyword>
<protein>
    <submittedName>
        <fullName evidence="1">Uncharacterized protein</fullName>
    </submittedName>
</protein>
<name>A0A7J6VPV2_THATH</name>